<sequence length="187" mass="21183">MIEFALRAAVERVAAGLTTDWCEDVFHLIEHGEPGLALDTLCTQLYEFDVVVDDETRRLIAQAGHLMGMNPLLWESLHPAPWPRLDRNVWWILPTGEPDDVEHLVVLRDELRSEIAGGHVLHGEPFDVLARFAAADEVLLRLTSGRFALAHPTWSRREEPLPWPTTEICPDIHAIQAVIDRLEDGYT</sequence>
<evidence type="ECO:0000313" key="2">
    <source>
        <dbReference type="Proteomes" id="UP000675409"/>
    </source>
</evidence>
<dbReference type="InterPro" id="IPR047880">
    <property type="entry name" value="MafI-like"/>
</dbReference>
<protein>
    <submittedName>
        <fullName evidence="1">MafI family immunity protein</fullName>
    </submittedName>
</protein>
<keyword evidence="2" id="KW-1185">Reference proteome</keyword>
<name>A0ABS1LSE5_9MICO</name>
<dbReference type="Proteomes" id="UP000675409">
    <property type="component" value="Unassembled WGS sequence"/>
</dbReference>
<dbReference type="EMBL" id="JABBYC010000076">
    <property type="protein sequence ID" value="MBL0888723.1"/>
    <property type="molecule type" value="Genomic_DNA"/>
</dbReference>
<accession>A0ABS1LSE5</accession>
<reference evidence="1 2" key="1">
    <citation type="journal article" date="2021" name="Arch. Microbiol.">
        <title>Myceligenerans indicum sp. nov., an actinobacterium isolated from mangrove sediment of Sundarbans, India.</title>
        <authorList>
            <person name="Asha K."/>
            <person name="Bhadury P."/>
        </authorList>
    </citation>
    <scope>NUCLEOTIDE SEQUENCE [LARGE SCALE GENOMIC DNA]</scope>
    <source>
        <strain evidence="1 2">I2</strain>
    </source>
</reference>
<gene>
    <name evidence="1" type="ORF">HGK34_20995</name>
</gene>
<evidence type="ECO:0000313" key="1">
    <source>
        <dbReference type="EMBL" id="MBL0888723.1"/>
    </source>
</evidence>
<organism evidence="1 2">
    <name type="scientific">Myceligenerans indicum</name>
    <dbReference type="NCBI Taxonomy" id="2593663"/>
    <lineage>
        <taxon>Bacteria</taxon>
        <taxon>Bacillati</taxon>
        <taxon>Actinomycetota</taxon>
        <taxon>Actinomycetes</taxon>
        <taxon>Micrococcales</taxon>
        <taxon>Promicromonosporaceae</taxon>
        <taxon>Myceligenerans</taxon>
    </lineage>
</organism>
<comment type="caution">
    <text evidence="1">The sequence shown here is derived from an EMBL/GenBank/DDBJ whole genome shotgun (WGS) entry which is preliminary data.</text>
</comment>
<dbReference type="RefSeq" id="WP_201851141.1">
    <property type="nucleotide sequence ID" value="NZ_JABBYC010000076.1"/>
</dbReference>
<proteinExistence type="predicted"/>
<dbReference type="NCBIfam" id="NF033691">
    <property type="entry name" value="immunity_MafI"/>
    <property type="match status" value="1"/>
</dbReference>